<evidence type="ECO:0000313" key="2">
    <source>
        <dbReference type="EMBL" id="KAF1085000.1"/>
    </source>
</evidence>
<sequence>MVVIHILRKEFQRRGGILKTTELNELGLSSRQIKRLLDDGVDNH</sequence>
<accession>A0A9D3AW57</accession>
<name>A0A9D3AW57_9FIRM</name>
<dbReference type="EMBL" id="LSRS01000003">
    <property type="protein sequence ID" value="KAF1085000.1"/>
    <property type="molecule type" value="Genomic_DNA"/>
</dbReference>
<reference evidence="2" key="1">
    <citation type="submission" date="2016-02" db="EMBL/GenBank/DDBJ databases">
        <title>Draft Genome Sequence of Sporotomaculum syntrophicum Strain FB, a Syntrophic Benzoate Degrader.</title>
        <authorList>
            <person name="Nobu M.K."/>
            <person name="Narihiro T."/>
            <person name="Qiu Y.-L."/>
            <person name="Ohashi A."/>
            <person name="Liu W.-T."/>
            <person name="Yuji S."/>
        </authorList>
    </citation>
    <scope>NUCLEOTIDE SEQUENCE</scope>
    <source>
        <strain evidence="2">FB</strain>
    </source>
</reference>
<dbReference type="AlphaFoldDB" id="A0A9D3AW57"/>
<proteinExistence type="predicted"/>
<gene>
    <name evidence="2" type="ORF">SPSYN_01136</name>
</gene>
<keyword evidence="3" id="KW-1185">Reference proteome</keyword>
<comment type="caution">
    <text evidence="2">The sequence shown here is derived from an EMBL/GenBank/DDBJ whole genome shotgun (WGS) entry which is preliminary data.</text>
</comment>
<dbReference type="Proteomes" id="UP000798488">
    <property type="component" value="Unassembled WGS sequence"/>
</dbReference>
<protein>
    <recommendedName>
        <fullName evidence="1">AbiEi antitoxin N-terminal domain-containing protein</fullName>
    </recommendedName>
</protein>
<evidence type="ECO:0000259" key="1">
    <source>
        <dbReference type="Pfam" id="PF13338"/>
    </source>
</evidence>
<feature type="domain" description="AbiEi antitoxin N-terminal" evidence="1">
    <location>
        <begin position="6"/>
        <end position="40"/>
    </location>
</feature>
<evidence type="ECO:0000313" key="3">
    <source>
        <dbReference type="Proteomes" id="UP000798488"/>
    </source>
</evidence>
<dbReference type="Pfam" id="PF13338">
    <property type="entry name" value="AbiEi_4"/>
    <property type="match status" value="1"/>
</dbReference>
<organism evidence="2 3">
    <name type="scientific">Sporotomaculum syntrophicum</name>
    <dbReference type="NCBI Taxonomy" id="182264"/>
    <lineage>
        <taxon>Bacteria</taxon>
        <taxon>Bacillati</taxon>
        <taxon>Bacillota</taxon>
        <taxon>Clostridia</taxon>
        <taxon>Eubacteriales</taxon>
        <taxon>Desulfallaceae</taxon>
        <taxon>Sporotomaculum</taxon>
    </lineage>
</organism>
<dbReference type="InterPro" id="IPR025159">
    <property type="entry name" value="AbiEi_N"/>
</dbReference>
<dbReference type="RefSeq" id="WP_423828283.1">
    <property type="nucleotide sequence ID" value="NZ_LSRS01000003.1"/>
</dbReference>